<accession>A0ACB9ZF93</accession>
<name>A0ACB9ZF93_9PEZI</name>
<sequence>MSLLQKRYLSALPRPDLLLRANQKPLLVAAGLAVAATPLLAYAWTCYREWLTLGRGGPPYNVLGWLAQALMQPFARRDTRVPVPPPYRTAADVAAALYPSSGSAATRSYLAAWARGRRRSGDRPGVPTFVAPQRQATEKGGEEGVRRQKAFLAALARANPGLFEMRDSGLEGPLHQALFLRSFPSSSSSSTSTSSSSPSSTTASATKTDEEEAKKKKKEKEAKDLELRTRLGRGTRGEFAHVHGEGSTHVTVSAADAAALIGGGWAERHKLSGVGGRRAMIPFGYVLIYAPRRGEGEDGEDEFEFWKEVVVAGARYAAEGGGVEVVVPE</sequence>
<comment type="caution">
    <text evidence="1">The sequence shown here is derived from an EMBL/GenBank/DDBJ whole genome shotgun (WGS) entry which is preliminary data.</text>
</comment>
<gene>
    <name evidence="1" type="ORF">F4820DRAFT_289229</name>
</gene>
<protein>
    <submittedName>
        <fullName evidence="1">Uncharacterized protein</fullName>
    </submittedName>
</protein>
<keyword evidence="2" id="KW-1185">Reference proteome</keyword>
<dbReference type="EMBL" id="MU393425">
    <property type="protein sequence ID" value="KAI4870256.1"/>
    <property type="molecule type" value="Genomic_DNA"/>
</dbReference>
<evidence type="ECO:0000313" key="2">
    <source>
        <dbReference type="Proteomes" id="UP001497700"/>
    </source>
</evidence>
<organism evidence="1 2">
    <name type="scientific">Hypoxylon rubiginosum</name>
    <dbReference type="NCBI Taxonomy" id="110542"/>
    <lineage>
        <taxon>Eukaryota</taxon>
        <taxon>Fungi</taxon>
        <taxon>Dikarya</taxon>
        <taxon>Ascomycota</taxon>
        <taxon>Pezizomycotina</taxon>
        <taxon>Sordariomycetes</taxon>
        <taxon>Xylariomycetidae</taxon>
        <taxon>Xylariales</taxon>
        <taxon>Hypoxylaceae</taxon>
        <taxon>Hypoxylon</taxon>
    </lineage>
</organism>
<dbReference type="Proteomes" id="UP001497700">
    <property type="component" value="Unassembled WGS sequence"/>
</dbReference>
<reference evidence="1 2" key="1">
    <citation type="journal article" date="2022" name="New Phytol.">
        <title>Ecological generalism drives hyperdiversity of secondary metabolite gene clusters in xylarialean endophytes.</title>
        <authorList>
            <person name="Franco M.E.E."/>
            <person name="Wisecaver J.H."/>
            <person name="Arnold A.E."/>
            <person name="Ju Y.M."/>
            <person name="Slot J.C."/>
            <person name="Ahrendt S."/>
            <person name="Moore L.P."/>
            <person name="Eastman K.E."/>
            <person name="Scott K."/>
            <person name="Konkel Z."/>
            <person name="Mondo S.J."/>
            <person name="Kuo A."/>
            <person name="Hayes R.D."/>
            <person name="Haridas S."/>
            <person name="Andreopoulos B."/>
            <person name="Riley R."/>
            <person name="LaButti K."/>
            <person name="Pangilinan J."/>
            <person name="Lipzen A."/>
            <person name="Amirebrahimi M."/>
            <person name="Yan J."/>
            <person name="Adam C."/>
            <person name="Keymanesh K."/>
            <person name="Ng V."/>
            <person name="Louie K."/>
            <person name="Northen T."/>
            <person name="Drula E."/>
            <person name="Henrissat B."/>
            <person name="Hsieh H.M."/>
            <person name="Youens-Clark K."/>
            <person name="Lutzoni F."/>
            <person name="Miadlikowska J."/>
            <person name="Eastwood D.C."/>
            <person name="Hamelin R.C."/>
            <person name="Grigoriev I.V."/>
            <person name="U'Ren J.M."/>
        </authorList>
    </citation>
    <scope>NUCLEOTIDE SEQUENCE [LARGE SCALE GENOMIC DNA]</scope>
    <source>
        <strain evidence="1 2">CBS 119005</strain>
    </source>
</reference>
<proteinExistence type="predicted"/>
<evidence type="ECO:0000313" key="1">
    <source>
        <dbReference type="EMBL" id="KAI4870256.1"/>
    </source>
</evidence>